<evidence type="ECO:0000256" key="4">
    <source>
        <dbReference type="ARBA" id="ARBA00023160"/>
    </source>
</evidence>
<evidence type="ECO:0000313" key="6">
    <source>
        <dbReference type="EMBL" id="TXS94260.1"/>
    </source>
</evidence>
<dbReference type="PANTHER" id="PTHR38764:SF1">
    <property type="entry name" value="ACYL CARRIER PROTEIN PHOSPHODIESTERASE"/>
    <property type="match status" value="1"/>
</dbReference>
<evidence type="ECO:0000256" key="1">
    <source>
        <dbReference type="ARBA" id="ARBA00022516"/>
    </source>
</evidence>
<dbReference type="Pfam" id="PF04336">
    <property type="entry name" value="ACP_PD"/>
    <property type="match status" value="1"/>
</dbReference>
<feature type="region of interest" description="Disordered" evidence="5">
    <location>
        <begin position="197"/>
        <end position="216"/>
    </location>
</feature>
<evidence type="ECO:0000256" key="3">
    <source>
        <dbReference type="ARBA" id="ARBA00023098"/>
    </source>
</evidence>
<keyword evidence="1" id="KW-0444">Lipid biosynthesis</keyword>
<keyword evidence="2" id="KW-0378">Hydrolase</keyword>
<keyword evidence="4" id="KW-0275">Fatty acid biosynthesis</keyword>
<evidence type="ECO:0000256" key="5">
    <source>
        <dbReference type="SAM" id="MobiDB-lite"/>
    </source>
</evidence>
<dbReference type="InterPro" id="IPR007431">
    <property type="entry name" value="ACP_PD"/>
</dbReference>
<comment type="caution">
    <text evidence="6">The sequence shown here is derived from an EMBL/GenBank/DDBJ whole genome shotgun (WGS) entry which is preliminary data.</text>
</comment>
<evidence type="ECO:0000313" key="7">
    <source>
        <dbReference type="Proteomes" id="UP000321039"/>
    </source>
</evidence>
<evidence type="ECO:0000256" key="2">
    <source>
        <dbReference type="ARBA" id="ARBA00022801"/>
    </source>
</evidence>
<dbReference type="GO" id="GO:0006633">
    <property type="term" value="P:fatty acid biosynthetic process"/>
    <property type="evidence" value="ECO:0007669"/>
    <property type="project" value="UniProtKB-KW"/>
</dbReference>
<reference evidence="6 7" key="1">
    <citation type="submission" date="2019-08" db="EMBL/GenBank/DDBJ databases">
        <title>Parahaliea maris sp. nov., isolated from the surface seawater.</title>
        <authorList>
            <person name="Liu Y."/>
        </authorList>
    </citation>
    <scope>NUCLEOTIDE SEQUENCE [LARGE SCALE GENOMIC DNA]</scope>
    <source>
        <strain evidence="6 7">HSLHS9</strain>
    </source>
</reference>
<dbReference type="EMBL" id="VRZA01000003">
    <property type="protein sequence ID" value="TXS94260.1"/>
    <property type="molecule type" value="Genomic_DNA"/>
</dbReference>
<dbReference type="AlphaFoldDB" id="A0A5C9A3B3"/>
<protein>
    <submittedName>
        <fullName evidence="6">DUF479 domain-containing protein</fullName>
    </submittedName>
</protein>
<keyword evidence="7" id="KW-1185">Reference proteome</keyword>
<sequence>MNFLAHFHLAWPEPGLVAGALEGDYLKGPLRGQCSADIEAGVRLHRAIDAYTDQHPVMEELRAAFPAHLRRYAGILIDISFDHYLSLAWERYHQQPLDDFALAVYDVLESRHHELGSGAQRMARRLVDHDILTRYHRWDAVTGTAERIGERLRRGNALAGVEPALSPLRPALQSAFTAFYPELQDFAGKYRRQLNQSAVGDSNQRGTRVAPPPKNV</sequence>
<dbReference type="GO" id="GO:0008770">
    <property type="term" value="F:[acyl-carrier-protein] phosphodiesterase activity"/>
    <property type="evidence" value="ECO:0007669"/>
    <property type="project" value="InterPro"/>
</dbReference>
<accession>A0A5C9A3B3</accession>
<dbReference type="PIRSF" id="PIRSF011489">
    <property type="entry name" value="DUF479"/>
    <property type="match status" value="1"/>
</dbReference>
<keyword evidence="3" id="KW-0443">Lipid metabolism</keyword>
<organism evidence="6 7">
    <name type="scientific">Parahaliea maris</name>
    <dbReference type="NCBI Taxonomy" id="2716870"/>
    <lineage>
        <taxon>Bacteria</taxon>
        <taxon>Pseudomonadati</taxon>
        <taxon>Pseudomonadota</taxon>
        <taxon>Gammaproteobacteria</taxon>
        <taxon>Cellvibrionales</taxon>
        <taxon>Halieaceae</taxon>
        <taxon>Parahaliea</taxon>
    </lineage>
</organism>
<dbReference type="Proteomes" id="UP000321039">
    <property type="component" value="Unassembled WGS sequence"/>
</dbReference>
<dbReference type="PANTHER" id="PTHR38764">
    <property type="entry name" value="ACYL CARRIER PROTEIN PHOSPHODIESTERASE"/>
    <property type="match status" value="1"/>
</dbReference>
<dbReference type="RefSeq" id="WP_148068602.1">
    <property type="nucleotide sequence ID" value="NZ_VRZA01000003.1"/>
</dbReference>
<name>A0A5C9A3B3_9GAMM</name>
<keyword evidence="4" id="KW-0276">Fatty acid metabolism</keyword>
<proteinExistence type="predicted"/>
<feature type="compositionally biased region" description="Polar residues" evidence="5">
    <location>
        <begin position="197"/>
        <end position="206"/>
    </location>
</feature>
<gene>
    <name evidence="6" type="ORF">FV139_11755</name>
</gene>